<dbReference type="EMBL" id="CP124535">
    <property type="protein sequence ID" value="WGV15861.1"/>
    <property type="molecule type" value="Genomic_DNA"/>
</dbReference>
<reference evidence="2 3" key="1">
    <citation type="submission" date="2023-04" db="EMBL/GenBank/DDBJ databases">
        <title>YMD61, complete Genome.</title>
        <authorList>
            <person name="Zhang J."/>
        </authorList>
    </citation>
    <scope>NUCLEOTIDE SEQUENCE [LARGE SCALE GENOMIC DNA]</scope>
    <source>
        <strain evidence="2 3">YMD61</strain>
    </source>
</reference>
<dbReference type="Gene3D" id="3.40.50.720">
    <property type="entry name" value="NAD(P)-binding Rossmann-like Domain"/>
    <property type="match status" value="1"/>
</dbReference>
<dbReference type="InterPro" id="IPR036291">
    <property type="entry name" value="NAD(P)-bd_dom_sf"/>
</dbReference>
<dbReference type="Pfam" id="PF00106">
    <property type="entry name" value="adh_short"/>
    <property type="match status" value="1"/>
</dbReference>
<keyword evidence="3" id="KW-1185">Reference proteome</keyword>
<dbReference type="InterPro" id="IPR057326">
    <property type="entry name" value="KR_dom"/>
</dbReference>
<dbReference type="PANTHER" id="PTHR43550">
    <property type="entry name" value="3-KETODIHYDROSPHINGOSINE REDUCTASE"/>
    <property type="match status" value="1"/>
</dbReference>
<gene>
    <name evidence="2" type="ORF">QF092_16665</name>
</gene>
<dbReference type="PANTHER" id="PTHR43550:SF3">
    <property type="entry name" value="3-KETODIHYDROSPHINGOSINE REDUCTASE"/>
    <property type="match status" value="1"/>
</dbReference>
<organism evidence="2 3">
    <name type="scientific">Fuscovulum ytuae</name>
    <dbReference type="NCBI Taxonomy" id="3042299"/>
    <lineage>
        <taxon>Bacteria</taxon>
        <taxon>Pseudomonadati</taxon>
        <taxon>Pseudomonadota</taxon>
        <taxon>Alphaproteobacteria</taxon>
        <taxon>Rhodobacterales</taxon>
        <taxon>Paracoccaceae</taxon>
        <taxon>Fuscovulum</taxon>
    </lineage>
</organism>
<evidence type="ECO:0000259" key="1">
    <source>
        <dbReference type="SMART" id="SM00822"/>
    </source>
</evidence>
<dbReference type="Proteomes" id="UP001230978">
    <property type="component" value="Chromosome"/>
</dbReference>
<dbReference type="PRINTS" id="PR00081">
    <property type="entry name" value="GDHRDH"/>
</dbReference>
<dbReference type="RefSeq" id="WP_281465639.1">
    <property type="nucleotide sequence ID" value="NZ_CP124535.1"/>
</dbReference>
<dbReference type="SUPFAM" id="SSF51735">
    <property type="entry name" value="NAD(P)-binding Rossmann-fold domains"/>
    <property type="match status" value="1"/>
</dbReference>
<dbReference type="InterPro" id="IPR002347">
    <property type="entry name" value="SDR_fam"/>
</dbReference>
<protein>
    <submittedName>
        <fullName evidence="2">SDR family NAD(P)-dependent oxidoreductase</fullName>
    </submittedName>
</protein>
<dbReference type="SMART" id="SM00822">
    <property type="entry name" value="PKS_KR"/>
    <property type="match status" value="1"/>
</dbReference>
<sequence length="270" mass="28597">MSRAVRTVFVTGGSSGIGLAVARDWARRFQGRTGQIALFGRDTERLEKAVAEIAALEPTVAVRGWSVDVADAAAVALAMKAAVQAMGVPERVILSAGMTLPGLFEGLEIDAQHRVMEVNYFGAVHVLHVLLPQLQPGARIGFVGSAAGIAGIHGYGGYAPSKLALRGLAEVLRVELSARGIGVTLCQPPDTDTPMLTAERGHRPAVTEVIAGTQAMTAAEVALVLIRAMEANRLHALPSWAVRLLHLFGPLSGAMLRRRQIRLIRDLGPD</sequence>
<name>A0ABY8Q6Z7_9RHOB</name>
<accession>A0ABY8Q6Z7</accession>
<evidence type="ECO:0000313" key="3">
    <source>
        <dbReference type="Proteomes" id="UP001230978"/>
    </source>
</evidence>
<proteinExistence type="predicted"/>
<evidence type="ECO:0000313" key="2">
    <source>
        <dbReference type="EMBL" id="WGV15861.1"/>
    </source>
</evidence>
<feature type="domain" description="Ketoreductase" evidence="1">
    <location>
        <begin position="6"/>
        <end position="184"/>
    </location>
</feature>